<organism evidence="1 2">
    <name type="scientific">Burkholderia ambifaria</name>
    <dbReference type="NCBI Taxonomy" id="152480"/>
    <lineage>
        <taxon>Bacteria</taxon>
        <taxon>Pseudomonadati</taxon>
        <taxon>Pseudomonadota</taxon>
        <taxon>Betaproteobacteria</taxon>
        <taxon>Burkholderiales</taxon>
        <taxon>Burkholderiaceae</taxon>
        <taxon>Burkholderia</taxon>
        <taxon>Burkholderia cepacia complex</taxon>
    </lineage>
</organism>
<dbReference type="Proteomes" id="UP000682266">
    <property type="component" value="Unassembled WGS sequence"/>
</dbReference>
<evidence type="ECO:0000313" key="2">
    <source>
        <dbReference type="Proteomes" id="UP000682266"/>
    </source>
</evidence>
<sequence length="258" mass="27586">MDAYHAAGESERLVICATILVKQGGLAELAATNRAPDRAQADQEKARHTALNLMARGEALQEMAKASNPVALDKYWKISAIRGQDKSYPILTASCVDLYNGQRTAGKIPAQIEARAIQNASRQLAKSSAKSPIASQCRSKGTPSVDLCVRARAAADEVAATLPMRLNQNLTLTTVFADDTRVVATAMLGYDQAFLESTAASKGLSIRDLDAAIMNIAQTSACAPGPLRDFIISGGSIQYKYRFRDGTPFLEPVVASCH</sequence>
<comment type="caution">
    <text evidence="1">The sequence shown here is derived from an EMBL/GenBank/DDBJ whole genome shotgun (WGS) entry which is preliminary data.</text>
</comment>
<proteinExistence type="predicted"/>
<dbReference type="EMBL" id="JAGSVG010000012">
    <property type="protein sequence ID" value="MBR8130287.1"/>
    <property type="molecule type" value="Genomic_DNA"/>
</dbReference>
<gene>
    <name evidence="1" type="ORF">KDW93_15085</name>
</gene>
<evidence type="ECO:0000313" key="1">
    <source>
        <dbReference type="EMBL" id="MBR8130287.1"/>
    </source>
</evidence>
<protein>
    <submittedName>
        <fullName evidence="1">Uncharacterized protein</fullName>
    </submittedName>
</protein>
<accession>A0AA41E8G1</accession>
<reference evidence="1" key="1">
    <citation type="submission" date="2021-04" db="EMBL/GenBank/DDBJ databases">
        <title>A collection of bacterial strains from the Burkholderia cepacia Research Laboratory and Repository.</title>
        <authorList>
            <person name="Lipuma J."/>
            <person name="Spilker T."/>
        </authorList>
    </citation>
    <scope>NUCLEOTIDE SEQUENCE</scope>
    <source>
        <strain evidence="1">AU36012</strain>
    </source>
</reference>
<dbReference type="RefSeq" id="WP_146124498.1">
    <property type="nucleotide sequence ID" value="NZ_CADERF010000009.1"/>
</dbReference>
<name>A0AA41E8G1_9BURK</name>
<dbReference type="AlphaFoldDB" id="A0AA41E8G1"/>